<organism evidence="1 2">
    <name type="scientific">Pedococcus bigeumensis</name>
    <dbReference type="NCBI Taxonomy" id="433644"/>
    <lineage>
        <taxon>Bacteria</taxon>
        <taxon>Bacillati</taxon>
        <taxon>Actinomycetota</taxon>
        <taxon>Actinomycetes</taxon>
        <taxon>Micrococcales</taxon>
        <taxon>Intrasporangiaceae</taxon>
        <taxon>Pedococcus</taxon>
    </lineage>
</organism>
<keyword evidence="2" id="KW-1185">Reference proteome</keyword>
<reference evidence="1 2" key="1">
    <citation type="journal article" date="2019" name="Environ. Microbiol.">
        <title>Species interactions and distinct microbial communities in high Arctic permafrost affected cryosols are associated with the CH4 and CO2 gas fluxes.</title>
        <authorList>
            <person name="Altshuler I."/>
            <person name="Hamel J."/>
            <person name="Turney S."/>
            <person name="Magnuson E."/>
            <person name="Levesque R."/>
            <person name="Greer C."/>
            <person name="Whyte L.G."/>
        </authorList>
    </citation>
    <scope>NUCLEOTIDE SEQUENCE [LARGE SCALE GENOMIC DNA]</scope>
    <source>
        <strain evidence="1 2">S9.3A</strain>
    </source>
</reference>
<evidence type="ECO:0000313" key="2">
    <source>
        <dbReference type="Proteomes" id="UP000317722"/>
    </source>
</evidence>
<dbReference type="OrthoDB" id="3790769at2"/>
<comment type="caution">
    <text evidence="1">The sequence shown here is derived from an EMBL/GenBank/DDBJ whole genome shotgun (WGS) entry which is preliminary data.</text>
</comment>
<accession>A0A502CMP2</accession>
<proteinExistence type="predicted"/>
<evidence type="ECO:0000313" key="1">
    <source>
        <dbReference type="EMBL" id="TPG13409.1"/>
    </source>
</evidence>
<dbReference type="EMBL" id="RCZM01000007">
    <property type="protein sequence ID" value="TPG13409.1"/>
    <property type="molecule type" value="Genomic_DNA"/>
</dbReference>
<dbReference type="Proteomes" id="UP000317722">
    <property type="component" value="Unassembled WGS sequence"/>
</dbReference>
<protein>
    <submittedName>
        <fullName evidence="1">Uncharacterized protein</fullName>
    </submittedName>
</protein>
<sequence length="64" mass="7519">MVSIEDHVRAVLNSPAACRRVLRELGDRAARGDLVDARWRSVLTDLEHLRQPAGRPRERYLWRR</sequence>
<gene>
    <name evidence="1" type="ORF">EAH86_18960</name>
</gene>
<name>A0A502CMP2_9MICO</name>
<dbReference type="AlphaFoldDB" id="A0A502CMP2"/>